<comment type="caution">
    <text evidence="9">The sequence shown here is derived from an EMBL/GenBank/DDBJ whole genome shotgun (WGS) entry which is preliminary data.</text>
</comment>
<evidence type="ECO:0000256" key="1">
    <source>
        <dbReference type="ARBA" id="ARBA00004496"/>
    </source>
</evidence>
<dbReference type="Pfam" id="PF03610">
    <property type="entry name" value="EIIA-man"/>
    <property type="match status" value="1"/>
</dbReference>
<evidence type="ECO:0000256" key="5">
    <source>
        <dbReference type="ARBA" id="ARBA00022679"/>
    </source>
</evidence>
<keyword evidence="3" id="KW-0963">Cytoplasm</keyword>
<evidence type="ECO:0000259" key="8">
    <source>
        <dbReference type="PROSITE" id="PS51096"/>
    </source>
</evidence>
<keyword evidence="2" id="KW-0813">Transport</keyword>
<proteinExistence type="predicted"/>
<organism evidence="9 10">
    <name type="scientific">Clostridium neuense</name>
    <dbReference type="NCBI Taxonomy" id="1728934"/>
    <lineage>
        <taxon>Bacteria</taxon>
        <taxon>Bacillati</taxon>
        <taxon>Bacillota</taxon>
        <taxon>Clostridia</taxon>
        <taxon>Eubacteriales</taxon>
        <taxon>Clostridiaceae</taxon>
        <taxon>Clostridium</taxon>
    </lineage>
</organism>
<protein>
    <submittedName>
        <fullName evidence="9">PTS sugar transporter subunit IIA</fullName>
    </submittedName>
</protein>
<evidence type="ECO:0000313" key="10">
    <source>
        <dbReference type="Proteomes" id="UP001623592"/>
    </source>
</evidence>
<gene>
    <name evidence="9" type="ORF">ACJDT4_20525</name>
</gene>
<evidence type="ECO:0000256" key="2">
    <source>
        <dbReference type="ARBA" id="ARBA00022448"/>
    </source>
</evidence>
<keyword evidence="5" id="KW-0808">Transferase</keyword>
<dbReference type="CDD" id="cd00006">
    <property type="entry name" value="PTS_IIA_man"/>
    <property type="match status" value="1"/>
</dbReference>
<dbReference type="PROSITE" id="PS51096">
    <property type="entry name" value="PTS_EIIA_TYPE_4"/>
    <property type="match status" value="1"/>
</dbReference>
<evidence type="ECO:0000256" key="4">
    <source>
        <dbReference type="ARBA" id="ARBA00022597"/>
    </source>
</evidence>
<dbReference type="InterPro" id="IPR033887">
    <property type="entry name" value="PTS_IIA_man"/>
</dbReference>
<dbReference type="EMBL" id="JBJIAA010000021">
    <property type="protein sequence ID" value="MFL0252799.1"/>
    <property type="molecule type" value="Genomic_DNA"/>
</dbReference>
<keyword evidence="10" id="KW-1185">Reference proteome</keyword>
<sequence>MIKFLLASHGNLADGMYSSVKIIMGEQSNISTLCAYVEENFDLKKEVSKIINGLSCEDKLIVITDVFGGSVNNEFMTNLKNKNIYLISGLNLPLVIELITNQDNEDIDSLINRALESSKDSICYCNKVINSVQADEEF</sequence>
<keyword evidence="7" id="KW-0418">Kinase</keyword>
<keyword evidence="6" id="KW-0598">Phosphotransferase system</keyword>
<dbReference type="PANTHER" id="PTHR33799">
    <property type="entry name" value="PTS PERMEASE-RELATED-RELATED"/>
    <property type="match status" value="1"/>
</dbReference>
<feature type="domain" description="PTS EIIA type-4" evidence="8">
    <location>
        <begin position="1"/>
        <end position="122"/>
    </location>
</feature>
<evidence type="ECO:0000313" key="9">
    <source>
        <dbReference type="EMBL" id="MFL0252799.1"/>
    </source>
</evidence>
<keyword evidence="4 9" id="KW-0762">Sugar transport</keyword>
<dbReference type="RefSeq" id="WP_406789459.1">
    <property type="nucleotide sequence ID" value="NZ_JBJIAA010000021.1"/>
</dbReference>
<name>A0ABW8TJS7_9CLOT</name>
<dbReference type="InterPro" id="IPR036662">
    <property type="entry name" value="PTS_EIIA_man-typ_sf"/>
</dbReference>
<dbReference type="Proteomes" id="UP001623592">
    <property type="component" value="Unassembled WGS sequence"/>
</dbReference>
<dbReference type="InterPro" id="IPR004701">
    <property type="entry name" value="PTS_EIIA_man-typ"/>
</dbReference>
<evidence type="ECO:0000256" key="3">
    <source>
        <dbReference type="ARBA" id="ARBA00022490"/>
    </source>
</evidence>
<dbReference type="InterPro" id="IPR051471">
    <property type="entry name" value="Bacterial_PTS_sugar_comp"/>
</dbReference>
<dbReference type="PANTHER" id="PTHR33799:SF1">
    <property type="entry name" value="PTS SYSTEM MANNOSE-SPECIFIC EIIAB COMPONENT-RELATED"/>
    <property type="match status" value="1"/>
</dbReference>
<evidence type="ECO:0000256" key="7">
    <source>
        <dbReference type="ARBA" id="ARBA00022777"/>
    </source>
</evidence>
<dbReference type="Gene3D" id="3.40.50.510">
    <property type="entry name" value="Phosphotransferase system, mannose-type IIA component"/>
    <property type="match status" value="1"/>
</dbReference>
<comment type="subcellular location">
    <subcellularLocation>
        <location evidence="1">Cytoplasm</location>
    </subcellularLocation>
</comment>
<dbReference type="SUPFAM" id="SSF53062">
    <property type="entry name" value="PTS system fructose IIA component-like"/>
    <property type="match status" value="1"/>
</dbReference>
<reference evidence="9 10" key="1">
    <citation type="submission" date="2024-11" db="EMBL/GenBank/DDBJ databases">
        <authorList>
            <person name="Heng Y.C."/>
            <person name="Lim A.C.H."/>
            <person name="Lee J.K.Y."/>
            <person name="Kittelmann S."/>
        </authorList>
    </citation>
    <scope>NUCLEOTIDE SEQUENCE [LARGE SCALE GENOMIC DNA]</scope>
    <source>
        <strain evidence="9 10">WILCCON 0114</strain>
    </source>
</reference>
<accession>A0ABW8TJS7</accession>
<evidence type="ECO:0000256" key="6">
    <source>
        <dbReference type="ARBA" id="ARBA00022683"/>
    </source>
</evidence>